<accession>A0A183ANW7</accession>
<dbReference type="Proteomes" id="UP000272942">
    <property type="component" value="Unassembled WGS sequence"/>
</dbReference>
<proteinExistence type="predicted"/>
<keyword evidence="3" id="KW-1185">Reference proteome</keyword>
<evidence type="ECO:0000256" key="1">
    <source>
        <dbReference type="SAM" id="MobiDB-lite"/>
    </source>
</evidence>
<sequence length="252" mass="29281">MLVFSSPTVVRHRSQVVKPDLPYSDSRIEALSTANYALRTRLGELQRLQIEREITLRKARQMVDKLISKQQTQAELIKNNTDRLQEFGDHSWPLSPLRPVIVGDYAEKPIDTTSTQWTQYAEPMVHHVPHAEQRRDSDSLSDEADPKSIEDWVDRPRSTNRAHWMDRVQQMDSQVVSTHQILDRLRDDYAELARSVSRIEQKTREAANSVNTMMEYRAQSRNPEISRKSYSPETVYGQWIDPAVASKLQRAR</sequence>
<name>A0A183ANW7_9TREM</name>
<reference evidence="4" key="1">
    <citation type="submission" date="2016-06" db="UniProtKB">
        <authorList>
            <consortium name="WormBaseParasite"/>
        </authorList>
    </citation>
    <scope>IDENTIFICATION</scope>
</reference>
<dbReference type="WBParaSite" id="ECPE_0000867801-mRNA-1">
    <property type="protein sequence ID" value="ECPE_0000867801-mRNA-1"/>
    <property type="gene ID" value="ECPE_0000867801"/>
</dbReference>
<dbReference type="EMBL" id="UZAN01046266">
    <property type="protein sequence ID" value="VDP83952.1"/>
    <property type="molecule type" value="Genomic_DNA"/>
</dbReference>
<organism evidence="4">
    <name type="scientific">Echinostoma caproni</name>
    <dbReference type="NCBI Taxonomy" id="27848"/>
    <lineage>
        <taxon>Eukaryota</taxon>
        <taxon>Metazoa</taxon>
        <taxon>Spiralia</taxon>
        <taxon>Lophotrochozoa</taxon>
        <taxon>Platyhelminthes</taxon>
        <taxon>Trematoda</taxon>
        <taxon>Digenea</taxon>
        <taxon>Plagiorchiida</taxon>
        <taxon>Echinostomata</taxon>
        <taxon>Echinostomatoidea</taxon>
        <taxon>Echinostomatidae</taxon>
        <taxon>Echinostoma</taxon>
    </lineage>
</organism>
<evidence type="ECO:0000313" key="4">
    <source>
        <dbReference type="WBParaSite" id="ECPE_0000867801-mRNA-1"/>
    </source>
</evidence>
<reference evidence="2 3" key="2">
    <citation type="submission" date="2018-11" db="EMBL/GenBank/DDBJ databases">
        <authorList>
            <consortium name="Pathogen Informatics"/>
        </authorList>
    </citation>
    <scope>NUCLEOTIDE SEQUENCE [LARGE SCALE GENOMIC DNA]</scope>
    <source>
        <strain evidence="2 3">Egypt</strain>
    </source>
</reference>
<protein>
    <submittedName>
        <fullName evidence="4">Tektin</fullName>
    </submittedName>
</protein>
<evidence type="ECO:0000313" key="2">
    <source>
        <dbReference type="EMBL" id="VDP83952.1"/>
    </source>
</evidence>
<dbReference type="OrthoDB" id="6259683at2759"/>
<feature type="region of interest" description="Disordered" evidence="1">
    <location>
        <begin position="130"/>
        <end position="154"/>
    </location>
</feature>
<dbReference type="AlphaFoldDB" id="A0A183ANW7"/>
<evidence type="ECO:0000313" key="3">
    <source>
        <dbReference type="Proteomes" id="UP000272942"/>
    </source>
</evidence>
<gene>
    <name evidence="2" type="ORF">ECPE_LOCUS8652</name>
</gene>